<dbReference type="GO" id="GO:0005759">
    <property type="term" value="C:mitochondrial matrix"/>
    <property type="evidence" value="ECO:0007669"/>
    <property type="project" value="UniProtKB-SubCell"/>
</dbReference>
<dbReference type="Proteomes" id="UP000233200">
    <property type="component" value="Unplaced"/>
</dbReference>
<keyword evidence="8" id="KW-0175">Coiled coil</keyword>
<feature type="compositionally biased region" description="Low complexity" evidence="13">
    <location>
        <begin position="221"/>
        <end position="246"/>
    </location>
</feature>
<reference evidence="15" key="2">
    <citation type="submission" date="2025-09" db="UniProtKB">
        <authorList>
            <consortium name="Ensembl"/>
        </authorList>
    </citation>
    <scope>IDENTIFICATION</scope>
</reference>
<evidence type="ECO:0000256" key="1">
    <source>
        <dbReference type="ARBA" id="ARBA00004294"/>
    </source>
</evidence>
<dbReference type="GO" id="GO:0005741">
    <property type="term" value="C:mitochondrial outer membrane"/>
    <property type="evidence" value="ECO:0007669"/>
    <property type="project" value="UniProtKB-SubCell"/>
</dbReference>
<dbReference type="GO" id="GO:0035694">
    <property type="term" value="P:mitochondrial protein catabolic process"/>
    <property type="evidence" value="ECO:0007669"/>
    <property type="project" value="InterPro"/>
</dbReference>
<gene>
    <name evidence="15" type="primary">SPATA18</name>
</gene>
<evidence type="ECO:0000256" key="8">
    <source>
        <dbReference type="ARBA" id="ARBA00023054"/>
    </source>
</evidence>
<name>A0A2K6N6X8_RHIRO</name>
<dbReference type="AlphaFoldDB" id="A0A2K6N6X8"/>
<dbReference type="OMA" id="DQNLNIC"/>
<keyword evidence="7" id="KW-1000">Mitochondrion outer membrane</keyword>
<reference evidence="15" key="1">
    <citation type="submission" date="2025-08" db="UniProtKB">
        <authorList>
            <consortium name="Ensembl"/>
        </authorList>
    </citation>
    <scope>IDENTIFICATION</scope>
</reference>
<evidence type="ECO:0000256" key="2">
    <source>
        <dbReference type="ARBA" id="ARBA00004305"/>
    </source>
</evidence>
<evidence type="ECO:0000313" key="15">
    <source>
        <dbReference type="Ensembl" id="ENSRROP00000000030.1"/>
    </source>
</evidence>
<proteinExistence type="inferred from homology"/>
<evidence type="ECO:0000256" key="13">
    <source>
        <dbReference type="SAM" id="MobiDB-lite"/>
    </source>
</evidence>
<dbReference type="InterPro" id="IPR031981">
    <property type="entry name" value="MIEAP_C"/>
</dbReference>
<evidence type="ECO:0000256" key="3">
    <source>
        <dbReference type="ARBA" id="ARBA00004496"/>
    </source>
</evidence>
<dbReference type="GeneID" id="104678339"/>
<dbReference type="Ensembl" id="ENSRROT00000000056.1">
    <property type="protein sequence ID" value="ENSRROP00000000030.1"/>
    <property type="gene ID" value="ENSRROG00000000047.1"/>
</dbReference>
<feature type="region of interest" description="Disordered" evidence="13">
    <location>
        <begin position="92"/>
        <end position="198"/>
    </location>
</feature>
<evidence type="ECO:0000256" key="12">
    <source>
        <dbReference type="ARBA" id="ARBA00032687"/>
    </source>
</evidence>
<dbReference type="CTD" id="132671"/>
<feature type="compositionally biased region" description="Basic and acidic residues" evidence="13">
    <location>
        <begin position="149"/>
        <end position="176"/>
    </location>
</feature>
<dbReference type="PANTHER" id="PTHR21771">
    <property type="entry name" value="MITOCHONDRIA-EATING PROTEIN-RELATED"/>
    <property type="match status" value="1"/>
</dbReference>
<accession>A0A2K6N6X8</accession>
<feature type="domain" description="Mitochondria-eating protein C-terminal" evidence="14">
    <location>
        <begin position="266"/>
        <end position="456"/>
    </location>
</feature>
<keyword evidence="6" id="KW-0963">Cytoplasm</keyword>
<feature type="compositionally biased region" description="Basic and acidic residues" evidence="13">
    <location>
        <begin position="106"/>
        <end position="122"/>
    </location>
</feature>
<dbReference type="GO" id="GO:0008289">
    <property type="term" value="F:lipid binding"/>
    <property type="evidence" value="ECO:0007669"/>
    <property type="project" value="UniProtKB-KW"/>
</dbReference>
<sequence length="506" mass="57401">MAENLKRLVSNEALRTLQEKLDSWLKEYNTNTCDQNLNHCLELIEQVAKVQGQLFGILTTAAQEGGHNDGVETIKSRLLPWLEASFTAASMGKPVDSKVPSLQNTFDRERRKDPSPRDRDMQQLDSNLNSTRSQLNQVQEELKSLQAQEDARHRNTDQRSSENRRSEPRSSEEQKCEQWSSLKRNADQRDTEVTSDYKKQLRNLKEEIAVLSDEKRALQGRSSRSRSPSPAPRSRSCSRSRSASPSTAVKVRSPSPNRSKLSSVARKAALLSRFSDSYSQARLDAQCLLRRCIDKAEIVQRIIYIATVEAFHVAKMAFRHFKIRVRKSLTPSYVGSNDFENAVLDYVICHLDLYDSQSSVNDVIRAMNVNPKISFPPVVDFCLLSDFIQEICCIAFAMQALEPPLDIAYGADGEVFNDCKYRRSYDSDFTAPLVLYHVWPALMENDCVIMKGEAVTRRGAFWNSVRSLSRCRSRSLSPICPRSQIGLSTMSRSRSPSPIRCGLPRF</sequence>
<protein>
    <recommendedName>
        <fullName evidence="5">Mitochondria-eating protein</fullName>
    </recommendedName>
    <alternativeName>
        <fullName evidence="12">Spermatogenesis-associated protein 18</fullName>
    </alternativeName>
</protein>
<comment type="subcellular location">
    <subcellularLocation>
        <location evidence="3">Cytoplasm</location>
    </subcellularLocation>
    <subcellularLocation>
        <location evidence="2">Mitochondrion matrix</location>
    </subcellularLocation>
    <subcellularLocation>
        <location evidence="1">Mitochondrion outer membrane</location>
    </subcellularLocation>
</comment>
<evidence type="ECO:0000259" key="14">
    <source>
        <dbReference type="Pfam" id="PF16026"/>
    </source>
</evidence>
<evidence type="ECO:0000256" key="10">
    <source>
        <dbReference type="ARBA" id="ARBA00023128"/>
    </source>
</evidence>
<dbReference type="InterPro" id="IPR026169">
    <property type="entry name" value="MIEAP"/>
</dbReference>
<keyword evidence="11" id="KW-0472">Membrane</keyword>
<keyword evidence="16" id="KW-1185">Reference proteome</keyword>
<dbReference type="Pfam" id="PF16026">
    <property type="entry name" value="MIEAP"/>
    <property type="match status" value="1"/>
</dbReference>
<evidence type="ECO:0000256" key="7">
    <source>
        <dbReference type="ARBA" id="ARBA00022787"/>
    </source>
</evidence>
<comment type="similarity">
    <text evidence="4">Belongs to the MIEAP family.</text>
</comment>
<keyword evidence="9" id="KW-0446">Lipid-binding</keyword>
<evidence type="ECO:0000256" key="11">
    <source>
        <dbReference type="ARBA" id="ARBA00023136"/>
    </source>
</evidence>
<dbReference type="GO" id="GO:0035695">
    <property type="term" value="P:mitophagy by internal vacuole formation"/>
    <property type="evidence" value="ECO:0007669"/>
    <property type="project" value="TreeGrafter"/>
</dbReference>
<organism evidence="15 16">
    <name type="scientific">Rhinopithecus roxellana</name>
    <name type="common">Golden snub-nosed monkey</name>
    <name type="synonym">Pygathrix roxellana</name>
    <dbReference type="NCBI Taxonomy" id="61622"/>
    <lineage>
        <taxon>Eukaryota</taxon>
        <taxon>Metazoa</taxon>
        <taxon>Chordata</taxon>
        <taxon>Craniata</taxon>
        <taxon>Vertebrata</taxon>
        <taxon>Euteleostomi</taxon>
        <taxon>Mammalia</taxon>
        <taxon>Eutheria</taxon>
        <taxon>Euarchontoglires</taxon>
        <taxon>Primates</taxon>
        <taxon>Haplorrhini</taxon>
        <taxon>Catarrhini</taxon>
        <taxon>Cercopithecidae</taxon>
        <taxon>Colobinae</taxon>
        <taxon>Rhinopithecus</taxon>
    </lineage>
</organism>
<dbReference type="GeneTree" id="ENSGT00390000013532"/>
<dbReference type="PANTHER" id="PTHR21771:SF0">
    <property type="entry name" value="MITOCHONDRIA-EATING PROTEIN"/>
    <property type="match status" value="1"/>
</dbReference>
<dbReference type="RefSeq" id="XP_010381889.1">
    <property type="nucleotide sequence ID" value="XM_010383587.2"/>
</dbReference>
<feature type="compositionally biased region" description="Basic and acidic residues" evidence="13">
    <location>
        <begin position="184"/>
        <end position="198"/>
    </location>
</feature>
<evidence type="ECO:0000256" key="6">
    <source>
        <dbReference type="ARBA" id="ARBA00022490"/>
    </source>
</evidence>
<dbReference type="OrthoDB" id="5966837at2759"/>
<evidence type="ECO:0000313" key="16">
    <source>
        <dbReference type="Proteomes" id="UP000233200"/>
    </source>
</evidence>
<feature type="compositionally biased region" description="Polar residues" evidence="13">
    <location>
        <begin position="123"/>
        <end position="139"/>
    </location>
</feature>
<feature type="region of interest" description="Disordered" evidence="13">
    <location>
        <begin position="212"/>
        <end position="262"/>
    </location>
</feature>
<evidence type="ECO:0000256" key="4">
    <source>
        <dbReference type="ARBA" id="ARBA00008233"/>
    </source>
</evidence>
<evidence type="ECO:0000256" key="5">
    <source>
        <dbReference type="ARBA" id="ARBA00019863"/>
    </source>
</evidence>
<keyword evidence="10" id="KW-0496">Mitochondrion</keyword>
<evidence type="ECO:0000256" key="9">
    <source>
        <dbReference type="ARBA" id="ARBA00023121"/>
    </source>
</evidence>